<dbReference type="Proteomes" id="UP000017119">
    <property type="component" value="Chromosome"/>
</dbReference>
<accession>U5NC91</accession>
<dbReference type="EMBL" id="CP006771">
    <property type="protein sequence ID" value="AGX88920.1"/>
    <property type="molecule type" value="Genomic_DNA"/>
</dbReference>
<name>U5NC91_9MOLU</name>
<dbReference type="STRING" id="1403316.PRV_00775"/>
<gene>
    <name evidence="1" type="ORF">PRV_00775</name>
</gene>
<reference evidence="1 2" key="1">
    <citation type="journal article" date="2013" name="Genome Announc.">
        <title>Genome Sequence of Mycoplasma parvum (Formerly Eperythrozoon parvum), a Diminutive Hemoplasma of the Pig.</title>
        <authorList>
            <person name="do Nascimento N.C."/>
            <person name="Dos Santos A.P."/>
            <person name="Chu Y."/>
            <person name="Guimaraes A.M."/>
            <person name="Pagliaro A."/>
            <person name="Messick J.B."/>
        </authorList>
    </citation>
    <scope>NUCLEOTIDE SEQUENCE [LARGE SCALE GENOMIC DNA]</scope>
    <source>
        <strain evidence="1 2">Indiana</strain>
    </source>
</reference>
<evidence type="ECO:0000313" key="1">
    <source>
        <dbReference type="EMBL" id="AGX88920.1"/>
    </source>
</evidence>
<sequence length="78" mass="8564">MTVTKASTAFSLRDKELEGGKSSSVEFGLRIYLLSGWGKVTWLDFDADENGGWDNIAAMIVEIKPNEANARGKVKLTK</sequence>
<evidence type="ECO:0000313" key="2">
    <source>
        <dbReference type="Proteomes" id="UP000017119"/>
    </source>
</evidence>
<protein>
    <submittedName>
        <fullName evidence="1">Uncharacterized protein</fullName>
    </submittedName>
</protein>
<dbReference type="RefSeq" id="WP_022769112.1">
    <property type="nucleotide sequence ID" value="NC_022575.1"/>
</dbReference>
<dbReference type="PATRIC" id="fig|1403316.3.peg.130"/>
<dbReference type="AlphaFoldDB" id="U5NC91"/>
<dbReference type="KEGG" id="mpv:PRV_00775"/>
<keyword evidence="2" id="KW-1185">Reference proteome</keyword>
<proteinExistence type="predicted"/>
<organism evidence="1 2">
    <name type="scientific">Mycoplasma parvum str. Indiana</name>
    <dbReference type="NCBI Taxonomy" id="1403316"/>
    <lineage>
        <taxon>Bacteria</taxon>
        <taxon>Bacillati</taxon>
        <taxon>Mycoplasmatota</taxon>
        <taxon>Mollicutes</taxon>
        <taxon>Mycoplasmataceae</taxon>
        <taxon>Mycoplasma</taxon>
    </lineage>
</organism>
<dbReference type="HOGENOM" id="CLU_2618247_0_0_14"/>